<evidence type="ECO:0000313" key="10">
    <source>
        <dbReference type="Proteomes" id="UP000240830"/>
    </source>
</evidence>
<evidence type="ECO:0000256" key="4">
    <source>
        <dbReference type="ARBA" id="ARBA00023242"/>
    </source>
</evidence>
<dbReference type="GO" id="GO:0030154">
    <property type="term" value="P:cell differentiation"/>
    <property type="evidence" value="ECO:0007669"/>
    <property type="project" value="TreeGrafter"/>
</dbReference>
<keyword evidence="4 5" id="KW-0539">Nucleus</keyword>
<evidence type="ECO:0000256" key="3">
    <source>
        <dbReference type="ARBA" id="ARBA00023155"/>
    </source>
</evidence>
<dbReference type="EMBL" id="MTSL01000050">
    <property type="protein sequence ID" value="PJF19639.1"/>
    <property type="molecule type" value="Genomic_DNA"/>
</dbReference>
<dbReference type="OrthoDB" id="6159439at2759"/>
<dbReference type="Gene3D" id="1.10.10.60">
    <property type="entry name" value="Homeodomain-like"/>
    <property type="match status" value="1"/>
</dbReference>
<comment type="caution">
    <text evidence="9">The sequence shown here is derived from an EMBL/GenBank/DDBJ whole genome shotgun (WGS) entry which is preliminary data.</text>
</comment>
<sequence length="177" mass="20010">MFDNLSCLIDAVNVLDSPSTKRTLDPEPRQERLASISSVASLCSLSGSTSPSVSPYLMPRTKVPRKRISPEQTCALQSLFDSGVHFPTRDMRERLARQLTLTSRTIQVWFQNRRQAARNRARGVDRPPPGQKLSIRWMKPVVFYTDASHSLDKERLWRPATPNETSVHGPESTADYT</sequence>
<dbReference type="GO" id="GO:0000981">
    <property type="term" value="F:DNA-binding transcription factor activity, RNA polymerase II-specific"/>
    <property type="evidence" value="ECO:0007669"/>
    <property type="project" value="InterPro"/>
</dbReference>
<accession>A0A2H9TPH5</accession>
<keyword evidence="10" id="KW-1185">Reference proteome</keyword>
<name>A0A2H9TPH5_9FUNG</name>
<comment type="subcellular location">
    <subcellularLocation>
        <location evidence="1 5 6">Nucleus</location>
    </subcellularLocation>
</comment>
<proteinExistence type="predicted"/>
<evidence type="ECO:0000256" key="6">
    <source>
        <dbReference type="RuleBase" id="RU000682"/>
    </source>
</evidence>
<dbReference type="InterPro" id="IPR009057">
    <property type="entry name" value="Homeodomain-like_sf"/>
</dbReference>
<dbReference type="Proteomes" id="UP000240830">
    <property type="component" value="Unassembled WGS sequence"/>
</dbReference>
<keyword evidence="2 5" id="KW-0238">DNA-binding</keyword>
<dbReference type="CDD" id="cd00086">
    <property type="entry name" value="homeodomain"/>
    <property type="match status" value="1"/>
</dbReference>
<evidence type="ECO:0000313" key="9">
    <source>
        <dbReference type="EMBL" id="PJF19639.1"/>
    </source>
</evidence>
<dbReference type="AlphaFoldDB" id="A0A2H9TPH5"/>
<dbReference type="GO" id="GO:0000978">
    <property type="term" value="F:RNA polymerase II cis-regulatory region sequence-specific DNA binding"/>
    <property type="evidence" value="ECO:0007669"/>
    <property type="project" value="TreeGrafter"/>
</dbReference>
<evidence type="ECO:0000256" key="5">
    <source>
        <dbReference type="PROSITE-ProRule" id="PRU00108"/>
    </source>
</evidence>
<dbReference type="InterPro" id="IPR051000">
    <property type="entry name" value="Homeobox_DNA-bind_prot"/>
</dbReference>
<dbReference type="SUPFAM" id="SSF46689">
    <property type="entry name" value="Homeodomain-like"/>
    <property type="match status" value="1"/>
</dbReference>
<evidence type="ECO:0000256" key="7">
    <source>
        <dbReference type="SAM" id="MobiDB-lite"/>
    </source>
</evidence>
<feature type="domain" description="Homeobox" evidence="8">
    <location>
        <begin position="59"/>
        <end position="120"/>
    </location>
</feature>
<dbReference type="InterPro" id="IPR017970">
    <property type="entry name" value="Homeobox_CS"/>
</dbReference>
<dbReference type="Pfam" id="PF00046">
    <property type="entry name" value="Homeodomain"/>
    <property type="match status" value="1"/>
</dbReference>
<dbReference type="PANTHER" id="PTHR24324:SF5">
    <property type="entry name" value="HEMATOPOIETICALLY-EXPRESSED HOMEOBOX PROTEIN HHEX"/>
    <property type="match status" value="1"/>
</dbReference>
<dbReference type="PROSITE" id="PS00027">
    <property type="entry name" value="HOMEOBOX_1"/>
    <property type="match status" value="1"/>
</dbReference>
<dbReference type="STRING" id="1246581.A0A2H9TPH5"/>
<dbReference type="SMART" id="SM00389">
    <property type="entry name" value="HOX"/>
    <property type="match status" value="1"/>
</dbReference>
<protein>
    <recommendedName>
        <fullName evidence="8">Homeobox domain-containing protein</fullName>
    </recommendedName>
</protein>
<evidence type="ECO:0000256" key="2">
    <source>
        <dbReference type="ARBA" id="ARBA00023125"/>
    </source>
</evidence>
<keyword evidence="3 5" id="KW-0371">Homeobox</keyword>
<dbReference type="GO" id="GO:0005634">
    <property type="term" value="C:nucleus"/>
    <property type="evidence" value="ECO:0007669"/>
    <property type="project" value="UniProtKB-SubCell"/>
</dbReference>
<dbReference type="PANTHER" id="PTHR24324">
    <property type="entry name" value="HOMEOBOX PROTEIN HHEX"/>
    <property type="match status" value="1"/>
</dbReference>
<organism evidence="9 10">
    <name type="scientific">Paramicrosporidium saccamoebae</name>
    <dbReference type="NCBI Taxonomy" id="1246581"/>
    <lineage>
        <taxon>Eukaryota</taxon>
        <taxon>Fungi</taxon>
        <taxon>Fungi incertae sedis</taxon>
        <taxon>Cryptomycota</taxon>
        <taxon>Cryptomycota incertae sedis</taxon>
        <taxon>Paramicrosporidium</taxon>
    </lineage>
</organism>
<evidence type="ECO:0000259" key="8">
    <source>
        <dbReference type="PROSITE" id="PS50071"/>
    </source>
</evidence>
<evidence type="ECO:0000256" key="1">
    <source>
        <dbReference type="ARBA" id="ARBA00004123"/>
    </source>
</evidence>
<reference evidence="9 10" key="1">
    <citation type="submission" date="2016-10" db="EMBL/GenBank/DDBJ databases">
        <title>The genome of Paramicrosporidium saccamoebae is the missing link in understanding Cryptomycota and Microsporidia evolution.</title>
        <authorList>
            <person name="Quandt C.A."/>
            <person name="Beaudet D."/>
            <person name="Corsaro D."/>
            <person name="Michel R."/>
            <person name="Corradi N."/>
            <person name="James T."/>
        </authorList>
    </citation>
    <scope>NUCLEOTIDE SEQUENCE [LARGE SCALE GENOMIC DNA]</scope>
    <source>
        <strain evidence="9 10">KSL3</strain>
    </source>
</reference>
<feature type="region of interest" description="Disordered" evidence="7">
    <location>
        <begin position="155"/>
        <end position="177"/>
    </location>
</feature>
<dbReference type="InterPro" id="IPR001356">
    <property type="entry name" value="HD"/>
</dbReference>
<feature type="DNA-binding region" description="Homeobox" evidence="5">
    <location>
        <begin position="61"/>
        <end position="121"/>
    </location>
</feature>
<gene>
    <name evidence="9" type="ORF">PSACC_00553</name>
</gene>
<dbReference type="PROSITE" id="PS50071">
    <property type="entry name" value="HOMEOBOX_2"/>
    <property type="match status" value="1"/>
</dbReference>